<sequence length="239" mass="25338">MVTRDADDGAVDSSDDAELRVLRQRAYGPDADIARDLMALQRLRHLESNAKIASTPGASQISSGPNAKDTSEETVGAEPADARPAVSARMRWLWVASIVAAIGSASLVTVVVSTSSPTPYAQLHLIAGADVPEDLRASVDSEDYRRYDDFAGLLISSSTAPYLGQETMCIYAMHADPAVAGRYGTIAACALPGLEPTMDYYIDEAAPGLLREKFTDGMAVRFVLKGDTVAVYVSSPPPA</sequence>
<keyword evidence="2" id="KW-0812">Transmembrane</keyword>
<feature type="region of interest" description="Disordered" evidence="1">
    <location>
        <begin position="54"/>
        <end position="81"/>
    </location>
</feature>
<feature type="compositionally biased region" description="Polar residues" evidence="1">
    <location>
        <begin position="56"/>
        <end position="65"/>
    </location>
</feature>
<evidence type="ECO:0000256" key="2">
    <source>
        <dbReference type="SAM" id="Phobius"/>
    </source>
</evidence>
<comment type="caution">
    <text evidence="3">The sequence shown here is derived from an EMBL/GenBank/DDBJ whole genome shotgun (WGS) entry which is preliminary data.</text>
</comment>
<proteinExistence type="predicted"/>
<accession>A0A7W4V0N5</accession>
<name>A0A7W4V0N5_9MICO</name>
<keyword evidence="2" id="KW-0472">Membrane</keyword>
<keyword evidence="4" id="KW-1185">Reference proteome</keyword>
<reference evidence="3 4" key="1">
    <citation type="submission" date="2020-08" db="EMBL/GenBank/DDBJ databases">
        <title>Sequencing the genomes of 1000 actinobacteria strains.</title>
        <authorList>
            <person name="Klenk H.-P."/>
        </authorList>
    </citation>
    <scope>NUCLEOTIDE SEQUENCE [LARGE SCALE GENOMIC DNA]</scope>
    <source>
        <strain evidence="3 4">DSM 27099</strain>
    </source>
</reference>
<dbReference type="AlphaFoldDB" id="A0A7W4V0N5"/>
<feature type="transmembrane region" description="Helical" evidence="2">
    <location>
        <begin position="92"/>
        <end position="112"/>
    </location>
</feature>
<evidence type="ECO:0000313" key="4">
    <source>
        <dbReference type="Proteomes" id="UP000529310"/>
    </source>
</evidence>
<evidence type="ECO:0000256" key="1">
    <source>
        <dbReference type="SAM" id="MobiDB-lite"/>
    </source>
</evidence>
<protein>
    <submittedName>
        <fullName evidence="3">Uncharacterized protein</fullName>
    </submittedName>
</protein>
<dbReference type="RefSeq" id="WP_221188170.1">
    <property type="nucleotide sequence ID" value="NZ_JACHWQ010000001.1"/>
</dbReference>
<organism evidence="3 4">
    <name type="scientific">Microbacterium endophyticum</name>
    <dbReference type="NCBI Taxonomy" id="1526412"/>
    <lineage>
        <taxon>Bacteria</taxon>
        <taxon>Bacillati</taxon>
        <taxon>Actinomycetota</taxon>
        <taxon>Actinomycetes</taxon>
        <taxon>Micrococcales</taxon>
        <taxon>Microbacteriaceae</taxon>
        <taxon>Microbacterium</taxon>
    </lineage>
</organism>
<evidence type="ECO:0000313" key="3">
    <source>
        <dbReference type="EMBL" id="MBB2974706.1"/>
    </source>
</evidence>
<dbReference type="Proteomes" id="UP000529310">
    <property type="component" value="Unassembled WGS sequence"/>
</dbReference>
<gene>
    <name evidence="3" type="ORF">FHX49_000247</name>
</gene>
<dbReference type="EMBL" id="JACHWQ010000001">
    <property type="protein sequence ID" value="MBB2974706.1"/>
    <property type="molecule type" value="Genomic_DNA"/>
</dbReference>
<keyword evidence="2" id="KW-1133">Transmembrane helix</keyword>